<keyword evidence="1" id="KW-0614">Plasmid</keyword>
<gene>
    <name evidence="1" type="ORF">GTN30_12645</name>
</gene>
<evidence type="ECO:0000313" key="1">
    <source>
        <dbReference type="EMBL" id="QIH79468.1"/>
    </source>
</evidence>
<dbReference type="EMBL" id="CP047364">
    <property type="protein sequence ID" value="QIH79468.1"/>
    <property type="molecule type" value="Genomic_DNA"/>
</dbReference>
<dbReference type="RefSeq" id="WP_164954099.1">
    <property type="nucleotide sequence ID" value="NZ_CP047364.1"/>
</dbReference>
<dbReference type="Proteomes" id="UP000501122">
    <property type="component" value="Plasmid pEpi0076A-1"/>
</dbReference>
<reference evidence="1" key="1">
    <citation type="journal article" date="2020" name="Antimicrob. Agents Chemother.">
        <title>The novel macrolide resistance genes mef(D), msr(F) and msr(H) are present on resistance islands in Macrococcus canis, Macrococcus caseolyticus and Staphylococcus aureus.</title>
        <authorList>
            <person name="Schwendener S."/>
            <person name="Dona V."/>
            <person name="Perreten V."/>
        </authorList>
    </citation>
    <scope>NUCLEOTIDE SEQUENCE</scope>
    <source>
        <strain evidence="1">Epi0076A</strain>
        <plasmid evidence="1">pEpi0076A-1</plasmid>
    </source>
</reference>
<organism evidence="1 2">
    <name type="scientific">Macrococcoides canis</name>
    <dbReference type="NCBI Taxonomy" id="1855823"/>
    <lineage>
        <taxon>Bacteria</taxon>
        <taxon>Bacillati</taxon>
        <taxon>Bacillota</taxon>
        <taxon>Bacilli</taxon>
        <taxon>Bacillales</taxon>
        <taxon>Staphylococcaceae</taxon>
        <taxon>Macrococcoides</taxon>
    </lineage>
</organism>
<evidence type="ECO:0000313" key="2">
    <source>
        <dbReference type="Proteomes" id="UP000501122"/>
    </source>
</evidence>
<proteinExistence type="predicted"/>
<geneLocation type="plasmid" evidence="2">
    <name>pepi0076a-1</name>
</geneLocation>
<sequence length="155" mass="18887">MRFDNIYNHNYADVIALYPALADSLSEAEFNERKAEFIAVNKVRYFIYTKYDAATKQYKTGVSRFDDKRQERDFIDLIYFNSLQEVVKYIDECVKEDRAQDELQRIEVTCNRNLFDPNYKTQKKKYSVAHDYYTLYVHRDARLFSNYECFYYYFD</sequence>
<dbReference type="AlphaFoldDB" id="A0AAE7C142"/>
<protein>
    <submittedName>
        <fullName evidence="1">Uncharacterized protein</fullName>
    </submittedName>
</protein>
<accession>A0AAE7C142</accession>
<name>A0AAE7C142_9STAP</name>